<keyword evidence="4 12" id="KW-0808">Transferase</keyword>
<dbReference type="GeneID" id="109715937"/>
<comment type="similarity">
    <text evidence="12">Belongs to the CDP-alcohol phosphatidyltransferase class-I family.</text>
</comment>
<keyword evidence="8 12" id="KW-0443">Lipid metabolism</keyword>
<dbReference type="EC" id="2.7.8.8" evidence="12"/>
<comment type="function">
    <text evidence="12">Catalyzes a base-exchange reaction in which the polar head group of phosphatidylethanolamine (PE) is replaced by L-serine.</text>
</comment>
<evidence type="ECO:0000256" key="5">
    <source>
        <dbReference type="ARBA" id="ARBA00022692"/>
    </source>
</evidence>
<dbReference type="GO" id="GO:0006659">
    <property type="term" value="P:phosphatidylserine biosynthetic process"/>
    <property type="evidence" value="ECO:0007669"/>
    <property type="project" value="UniProtKB-UniRule"/>
</dbReference>
<feature type="transmembrane region" description="Helical" evidence="12">
    <location>
        <begin position="94"/>
        <end position="113"/>
    </location>
</feature>
<dbReference type="PANTHER" id="PTHR15362:SF7">
    <property type="entry name" value="PHOSPHATIDYLSERINE SYNTHASE 2"/>
    <property type="match status" value="1"/>
</dbReference>
<evidence type="ECO:0000313" key="13">
    <source>
        <dbReference type="Proteomes" id="UP000515123"/>
    </source>
</evidence>
<feature type="transmembrane region" description="Helical" evidence="12">
    <location>
        <begin position="56"/>
        <end position="74"/>
    </location>
</feature>
<comment type="pathway">
    <text evidence="12">Phospholipid metabolism; phosphatidylethanolamine biosynthesis; phosphatidylethanolamine from CDP-diacylglycerol: step 1/2.</text>
</comment>
<evidence type="ECO:0000256" key="4">
    <source>
        <dbReference type="ARBA" id="ARBA00022679"/>
    </source>
</evidence>
<dbReference type="AlphaFoldDB" id="A0A6P5FLE4"/>
<evidence type="ECO:0000256" key="1">
    <source>
        <dbReference type="ARBA" id="ARBA00004477"/>
    </source>
</evidence>
<dbReference type="OrthoDB" id="10265393at2759"/>
<evidence type="ECO:0000256" key="11">
    <source>
        <dbReference type="ARBA" id="ARBA00023264"/>
    </source>
</evidence>
<evidence type="ECO:0000256" key="8">
    <source>
        <dbReference type="ARBA" id="ARBA00023098"/>
    </source>
</evidence>
<dbReference type="PANTHER" id="PTHR15362">
    <property type="entry name" value="PHOSPHATIDYLINOSITOL SYNTHASE"/>
    <property type="match status" value="1"/>
</dbReference>
<comment type="catalytic activity">
    <reaction evidence="12">
        <text>a CDP-1,2-diacyl-sn-glycerol + L-serine = a 1,2-diacyl-sn-glycero-3-phospho-L-serine + CMP + H(+)</text>
        <dbReference type="Rhea" id="RHEA:16913"/>
        <dbReference type="ChEBI" id="CHEBI:15378"/>
        <dbReference type="ChEBI" id="CHEBI:33384"/>
        <dbReference type="ChEBI" id="CHEBI:57262"/>
        <dbReference type="ChEBI" id="CHEBI:58332"/>
        <dbReference type="ChEBI" id="CHEBI:60377"/>
        <dbReference type="EC" id="2.7.8.8"/>
    </reaction>
</comment>
<evidence type="ECO:0000256" key="10">
    <source>
        <dbReference type="ARBA" id="ARBA00023209"/>
    </source>
</evidence>
<keyword evidence="7 12" id="KW-1133">Transmembrane helix</keyword>
<comment type="subcellular location">
    <subcellularLocation>
        <location evidence="1 12">Endoplasmic reticulum membrane</location>
        <topology evidence="1 12">Multi-pass membrane protein</topology>
    </subcellularLocation>
</comment>
<dbReference type="GO" id="GO:0003882">
    <property type="term" value="F:CDP-diacylglycerol-serine O-phosphatidyltransferase activity"/>
    <property type="evidence" value="ECO:0007669"/>
    <property type="project" value="UniProtKB-UniRule"/>
</dbReference>
<dbReference type="GO" id="GO:0106245">
    <property type="term" value="F:L-serine-phosphatidylethanolamine phosphatidyltransferase activity"/>
    <property type="evidence" value="ECO:0007669"/>
    <property type="project" value="InterPro"/>
</dbReference>
<keyword evidence="11 12" id="KW-1208">Phospholipid metabolism</keyword>
<keyword evidence="13" id="KW-1185">Reference proteome</keyword>
<accession>A0A6P5FLE4</accession>
<dbReference type="GO" id="GO:0005789">
    <property type="term" value="C:endoplasmic reticulum membrane"/>
    <property type="evidence" value="ECO:0007669"/>
    <property type="project" value="UniProtKB-SubCell"/>
</dbReference>
<keyword evidence="9 12" id="KW-0472">Membrane</keyword>
<evidence type="ECO:0000256" key="3">
    <source>
        <dbReference type="ARBA" id="ARBA00022516"/>
    </source>
</evidence>
<keyword evidence="10 12" id="KW-0594">Phospholipid biosynthesis</keyword>
<protein>
    <recommendedName>
        <fullName evidence="12">CDP-diacylglycerol--serine O-phosphatidyltransferase</fullName>
        <ecNumber evidence="12">2.7.8.8</ecNumber>
    </recommendedName>
    <alternativeName>
        <fullName evidence="12">Phosphatidylserine synthase</fullName>
    </alternativeName>
</protein>
<dbReference type="UniPathway" id="UPA00558">
    <property type="reaction ID" value="UER00615"/>
</dbReference>
<feature type="transmembrane region" description="Helical" evidence="12">
    <location>
        <begin position="119"/>
        <end position="139"/>
    </location>
</feature>
<keyword evidence="5 12" id="KW-0812">Transmembrane</keyword>
<gene>
    <name evidence="14" type="primary">LOC109715937</name>
</gene>
<keyword evidence="3 12" id="KW-0444">Lipid biosynthesis</keyword>
<evidence type="ECO:0000256" key="7">
    <source>
        <dbReference type="ARBA" id="ARBA00022989"/>
    </source>
</evidence>
<dbReference type="GO" id="GO:0006646">
    <property type="term" value="P:phosphatidylethanolamine biosynthetic process"/>
    <property type="evidence" value="ECO:0007669"/>
    <property type="project" value="UniProtKB-UniPathway"/>
</dbReference>
<organism evidence="13 14">
    <name type="scientific">Ananas comosus</name>
    <name type="common">Pineapple</name>
    <name type="synonym">Ananas ananas</name>
    <dbReference type="NCBI Taxonomy" id="4615"/>
    <lineage>
        <taxon>Eukaryota</taxon>
        <taxon>Viridiplantae</taxon>
        <taxon>Streptophyta</taxon>
        <taxon>Embryophyta</taxon>
        <taxon>Tracheophyta</taxon>
        <taxon>Spermatophyta</taxon>
        <taxon>Magnoliopsida</taxon>
        <taxon>Liliopsida</taxon>
        <taxon>Poales</taxon>
        <taxon>Bromeliaceae</taxon>
        <taxon>Bromelioideae</taxon>
        <taxon>Ananas</taxon>
    </lineage>
</organism>
<keyword evidence="6 12" id="KW-0256">Endoplasmic reticulum</keyword>
<evidence type="ECO:0000256" key="12">
    <source>
        <dbReference type="RuleBase" id="RU368094"/>
    </source>
</evidence>
<reference evidence="14" key="2">
    <citation type="submission" date="2025-08" db="UniProtKB">
        <authorList>
            <consortium name="RefSeq"/>
        </authorList>
    </citation>
    <scope>IDENTIFICATION</scope>
    <source>
        <tissue evidence="14">Leaf</tissue>
    </source>
</reference>
<dbReference type="Proteomes" id="UP000515123">
    <property type="component" value="Linkage group 10"/>
</dbReference>
<comment type="caution">
    <text evidence="12">Lacks conserved residue(s) required for the propagation of feature annotation.</text>
</comment>
<evidence type="ECO:0000256" key="2">
    <source>
        <dbReference type="ARBA" id="ARBA00005189"/>
    </source>
</evidence>
<dbReference type="RefSeq" id="XP_020096759.1">
    <property type="nucleotide sequence ID" value="XM_020241170.1"/>
</dbReference>
<dbReference type="InterPro" id="IPR004277">
    <property type="entry name" value="PSS"/>
</dbReference>
<proteinExistence type="inferred from homology"/>
<comment type="pathway">
    <text evidence="2">Lipid metabolism.</text>
</comment>
<evidence type="ECO:0000313" key="14">
    <source>
        <dbReference type="RefSeq" id="XP_020096759.1"/>
    </source>
</evidence>
<evidence type="ECO:0000256" key="9">
    <source>
        <dbReference type="ARBA" id="ARBA00023136"/>
    </source>
</evidence>
<dbReference type="Pfam" id="PF03034">
    <property type="entry name" value="PSS"/>
    <property type="match status" value="1"/>
</dbReference>
<evidence type="ECO:0000256" key="6">
    <source>
        <dbReference type="ARBA" id="ARBA00022824"/>
    </source>
</evidence>
<sequence>MILLEPLNVDGLMAVNGQMKSRRREYANSQEDNDVKLLSYFGEVDPWTAWAYKPRTISLLLLGTCLLIWASGVLNPESSADTDRVTSVKRGVWAMIAVFLAYSLLQAPSTVLIRPHPAIWRLVHGMAVVYLVALTFLLFQNRDDARQFMKYLHPDLGVELPERSYGADCRIYVPENPKNRFKNVYETLFDEFVLAHIFGWWGKAIMIRNQPLLWVLSIGFELMELTFRHMLPNFNECWWDSIILDILICNWFGIWAGMHTVRYFDGKTYEWVGISRQPNIMGEKNIRPIYACEVGQRRVAPSPRAVEIRPSAEPLHRVYDRGAQHFLPQVLSLDPAAKPLDHLPIGSLVAHRNPDDPRV</sequence>
<reference evidence="13" key="1">
    <citation type="journal article" date="2015" name="Nat. Genet.">
        <title>The pineapple genome and the evolution of CAM photosynthesis.</title>
        <authorList>
            <person name="Ming R."/>
            <person name="VanBuren R."/>
            <person name="Wai C.M."/>
            <person name="Tang H."/>
            <person name="Schatz M.C."/>
            <person name="Bowers J.E."/>
            <person name="Lyons E."/>
            <person name="Wang M.L."/>
            <person name="Chen J."/>
            <person name="Biggers E."/>
            <person name="Zhang J."/>
            <person name="Huang L."/>
            <person name="Zhang L."/>
            <person name="Miao W."/>
            <person name="Zhang J."/>
            <person name="Ye Z."/>
            <person name="Miao C."/>
            <person name="Lin Z."/>
            <person name="Wang H."/>
            <person name="Zhou H."/>
            <person name="Yim W.C."/>
            <person name="Priest H.D."/>
            <person name="Zheng C."/>
            <person name="Woodhouse M."/>
            <person name="Edger P.P."/>
            <person name="Guyot R."/>
            <person name="Guo H.B."/>
            <person name="Guo H."/>
            <person name="Zheng G."/>
            <person name="Singh R."/>
            <person name="Sharma A."/>
            <person name="Min X."/>
            <person name="Zheng Y."/>
            <person name="Lee H."/>
            <person name="Gurtowski J."/>
            <person name="Sedlazeck F.J."/>
            <person name="Harkess A."/>
            <person name="McKain M.R."/>
            <person name="Liao Z."/>
            <person name="Fang J."/>
            <person name="Liu J."/>
            <person name="Zhang X."/>
            <person name="Zhang Q."/>
            <person name="Hu W."/>
            <person name="Qin Y."/>
            <person name="Wang K."/>
            <person name="Chen L.Y."/>
            <person name="Shirley N."/>
            <person name="Lin Y.R."/>
            <person name="Liu L.Y."/>
            <person name="Hernandez A.G."/>
            <person name="Wright C.L."/>
            <person name="Bulone V."/>
            <person name="Tuskan G.A."/>
            <person name="Heath K."/>
            <person name="Zee F."/>
            <person name="Moore P.H."/>
            <person name="Sunkar R."/>
            <person name="Leebens-Mack J.H."/>
            <person name="Mockler T."/>
            <person name="Bennetzen J.L."/>
            <person name="Freeling M."/>
            <person name="Sankoff D."/>
            <person name="Paterson A.H."/>
            <person name="Zhu X."/>
            <person name="Yang X."/>
            <person name="Smith J.A."/>
            <person name="Cushman J.C."/>
            <person name="Paull R.E."/>
            <person name="Yu Q."/>
        </authorList>
    </citation>
    <scope>NUCLEOTIDE SEQUENCE [LARGE SCALE GENOMIC DNA]</scope>
    <source>
        <strain evidence="13">cv. F153</strain>
    </source>
</reference>
<name>A0A6P5FLE4_ANACO</name>